<dbReference type="InterPro" id="IPR001702">
    <property type="entry name" value="Porin_Gram-ve"/>
</dbReference>
<name>A0A6H1UDB8_9GAMM</name>
<dbReference type="GO" id="GO:0046930">
    <property type="term" value="C:pore complex"/>
    <property type="evidence" value="ECO:0007669"/>
    <property type="project" value="UniProtKB-KW"/>
</dbReference>
<keyword evidence="5" id="KW-0812">Transmembrane</keyword>
<gene>
    <name evidence="13" type="ORF">HER31_09155</name>
</gene>
<sequence>MSIKRTLIAAALAATVPAVATAAPVSFYGKLNVEAAFNDYDTDSIDGEDLGLSETEIRSNSSRVGVKGDLELNSDVTAFYTVEYEVNIDEEDKDNFEARNQFVGIKGNFGAISLGRQDTMLKKSQGKVDVFSDYAGDLAKYGLQGENRGTETLTYMLPKMGLFSAGVTYLAEGSEGQLDEDGERTDGFSIAAMYGDKSYKKAPFYAAIAYDTDIDEQDSVIRGSIGGKVAGIKLGALYQQQEAYGADSKDGFLVSAAYDINAWTLKTQYVDMEDTADGFSVGADYRFAKTTKAFAYYTDRSYDNELNSKSGGFAGIGLEHKF</sequence>
<dbReference type="GO" id="GO:0009279">
    <property type="term" value="C:cell outer membrane"/>
    <property type="evidence" value="ECO:0007669"/>
    <property type="project" value="UniProtKB-SubCell"/>
</dbReference>
<comment type="subcellular location">
    <subcellularLocation>
        <location evidence="1">Cell outer membrane</location>
        <topology evidence="1">Multi-pass membrane protein</topology>
    </subcellularLocation>
</comment>
<dbReference type="InterPro" id="IPR033900">
    <property type="entry name" value="Gram_neg_porin_domain"/>
</dbReference>
<dbReference type="GO" id="GO:0015288">
    <property type="term" value="F:porin activity"/>
    <property type="evidence" value="ECO:0007669"/>
    <property type="project" value="UniProtKB-KW"/>
</dbReference>
<keyword evidence="8" id="KW-0626">Porin</keyword>
<dbReference type="Proteomes" id="UP000501602">
    <property type="component" value="Chromosome"/>
</dbReference>
<feature type="domain" description="Porin" evidence="12">
    <location>
        <begin position="9"/>
        <end position="304"/>
    </location>
</feature>
<keyword evidence="6 11" id="KW-0732">Signal</keyword>
<feature type="chain" id="PRO_5026003385" evidence="11">
    <location>
        <begin position="23"/>
        <end position="322"/>
    </location>
</feature>
<evidence type="ECO:0000256" key="10">
    <source>
        <dbReference type="ARBA" id="ARBA00023237"/>
    </source>
</evidence>
<evidence type="ECO:0000256" key="8">
    <source>
        <dbReference type="ARBA" id="ARBA00023114"/>
    </source>
</evidence>
<dbReference type="InterPro" id="IPR023614">
    <property type="entry name" value="Porin_dom_sf"/>
</dbReference>
<dbReference type="SUPFAM" id="SSF56935">
    <property type="entry name" value="Porins"/>
    <property type="match status" value="1"/>
</dbReference>
<keyword evidence="10" id="KW-0998">Cell outer membrane</keyword>
<evidence type="ECO:0000259" key="12">
    <source>
        <dbReference type="Pfam" id="PF13609"/>
    </source>
</evidence>
<dbReference type="KEGG" id="fes:HER31_09155"/>
<evidence type="ECO:0000256" key="4">
    <source>
        <dbReference type="ARBA" id="ARBA00022452"/>
    </source>
</evidence>
<dbReference type="PANTHER" id="PTHR34501:SF9">
    <property type="entry name" value="MAJOR OUTER MEMBRANE PROTEIN P.IA"/>
    <property type="match status" value="1"/>
</dbReference>
<reference evidence="13 14" key="1">
    <citation type="submission" date="2020-04" db="EMBL/GenBank/DDBJ databases">
        <title>Ferrimonas sp. S7 isolated from sea water.</title>
        <authorList>
            <person name="Bae S.S."/>
            <person name="Baek K."/>
        </authorList>
    </citation>
    <scope>NUCLEOTIDE SEQUENCE [LARGE SCALE GENOMIC DNA]</scope>
    <source>
        <strain evidence="13 14">S7</strain>
    </source>
</reference>
<protein>
    <submittedName>
        <fullName evidence="13">Porin</fullName>
    </submittedName>
</protein>
<evidence type="ECO:0000256" key="9">
    <source>
        <dbReference type="ARBA" id="ARBA00023136"/>
    </source>
</evidence>
<dbReference type="RefSeq" id="WP_168660295.1">
    <property type="nucleotide sequence ID" value="NZ_CP051180.1"/>
</dbReference>
<keyword evidence="3" id="KW-0813">Transport</keyword>
<dbReference type="EMBL" id="CP051180">
    <property type="protein sequence ID" value="QIZ77034.1"/>
    <property type="molecule type" value="Genomic_DNA"/>
</dbReference>
<keyword evidence="9" id="KW-0472">Membrane</keyword>
<dbReference type="PANTHER" id="PTHR34501">
    <property type="entry name" value="PROTEIN YDDL-RELATED"/>
    <property type="match status" value="1"/>
</dbReference>
<dbReference type="AlphaFoldDB" id="A0A6H1UDB8"/>
<keyword evidence="7" id="KW-0406">Ion transport</keyword>
<dbReference type="InterPro" id="IPR002299">
    <property type="entry name" value="Porin_Neis"/>
</dbReference>
<feature type="signal peptide" evidence="11">
    <location>
        <begin position="1"/>
        <end position="22"/>
    </location>
</feature>
<evidence type="ECO:0000256" key="7">
    <source>
        <dbReference type="ARBA" id="ARBA00023065"/>
    </source>
</evidence>
<evidence type="ECO:0000256" key="2">
    <source>
        <dbReference type="ARBA" id="ARBA00011233"/>
    </source>
</evidence>
<accession>A0A6H1UDB8</accession>
<organism evidence="13 14">
    <name type="scientific">Ferrimonas lipolytica</name>
    <dbReference type="NCBI Taxonomy" id="2724191"/>
    <lineage>
        <taxon>Bacteria</taxon>
        <taxon>Pseudomonadati</taxon>
        <taxon>Pseudomonadota</taxon>
        <taxon>Gammaproteobacteria</taxon>
        <taxon>Alteromonadales</taxon>
        <taxon>Ferrimonadaceae</taxon>
        <taxon>Ferrimonas</taxon>
    </lineage>
</organism>
<dbReference type="PRINTS" id="PR00182">
    <property type="entry name" value="ECOLNEIPORIN"/>
</dbReference>
<evidence type="ECO:0000256" key="1">
    <source>
        <dbReference type="ARBA" id="ARBA00004571"/>
    </source>
</evidence>
<keyword evidence="4" id="KW-1134">Transmembrane beta strand</keyword>
<dbReference type="PRINTS" id="PR00184">
    <property type="entry name" value="NEISSPPORIN"/>
</dbReference>
<dbReference type="CDD" id="cd00342">
    <property type="entry name" value="gram_neg_porins"/>
    <property type="match status" value="1"/>
</dbReference>
<proteinExistence type="predicted"/>
<dbReference type="Gene3D" id="2.40.160.10">
    <property type="entry name" value="Porin"/>
    <property type="match status" value="1"/>
</dbReference>
<dbReference type="InterPro" id="IPR050298">
    <property type="entry name" value="Gram-neg_bact_OMP"/>
</dbReference>
<keyword evidence="14" id="KW-1185">Reference proteome</keyword>
<dbReference type="Pfam" id="PF13609">
    <property type="entry name" value="Porin_4"/>
    <property type="match status" value="1"/>
</dbReference>
<evidence type="ECO:0000256" key="6">
    <source>
        <dbReference type="ARBA" id="ARBA00022729"/>
    </source>
</evidence>
<evidence type="ECO:0000313" key="14">
    <source>
        <dbReference type="Proteomes" id="UP000501602"/>
    </source>
</evidence>
<evidence type="ECO:0000256" key="11">
    <source>
        <dbReference type="SAM" id="SignalP"/>
    </source>
</evidence>
<evidence type="ECO:0000313" key="13">
    <source>
        <dbReference type="EMBL" id="QIZ77034.1"/>
    </source>
</evidence>
<evidence type="ECO:0000256" key="5">
    <source>
        <dbReference type="ARBA" id="ARBA00022692"/>
    </source>
</evidence>
<comment type="subunit">
    <text evidence="2">Homotrimer.</text>
</comment>
<dbReference type="GO" id="GO:0034220">
    <property type="term" value="P:monoatomic ion transmembrane transport"/>
    <property type="evidence" value="ECO:0007669"/>
    <property type="project" value="InterPro"/>
</dbReference>
<evidence type="ECO:0000256" key="3">
    <source>
        <dbReference type="ARBA" id="ARBA00022448"/>
    </source>
</evidence>